<comment type="similarity">
    <text evidence="2 9">Belongs to the thioester dehydratase family. FabZ subfamily.</text>
</comment>
<sequence length="158" mass="17194">MTDIEGAEAPVTSIGIVGIQKLLSTLPHRYPFLLIDKVVDIRADEFGIGIKNVTANEPQFMGHFPGNPIMPGVLMIEGMAQTGGVMAILNAGGSAGKVVYFMTIDKAKFRKPVIPGDRIEYHMTKIAKKRNMWFYRGEAFVDGKLVVEAELSAVLADA</sequence>
<protein>
    <recommendedName>
        <fullName evidence="9">3-hydroxyacyl-[acyl-carrier-protein] dehydratase FabZ</fullName>
        <ecNumber evidence="9">4.2.1.59</ecNumber>
    </recommendedName>
    <alternativeName>
        <fullName evidence="9">(3R)-hydroxymyristoyl-[acyl-carrier-protein] dehydratase</fullName>
        <shortName evidence="9">(3R)-hydroxymyristoyl-ACP dehydrase</shortName>
    </alternativeName>
    <alternativeName>
        <fullName evidence="9">Beta-hydroxyacyl-ACP dehydratase</fullName>
    </alternativeName>
</protein>
<evidence type="ECO:0000313" key="11">
    <source>
        <dbReference type="Proteomes" id="UP000298588"/>
    </source>
</evidence>
<gene>
    <name evidence="9 10" type="primary">fabZ</name>
    <name evidence="10" type="ORF">E8L99_17925</name>
</gene>
<dbReference type="NCBIfam" id="NF000582">
    <property type="entry name" value="PRK00006.1"/>
    <property type="match status" value="1"/>
</dbReference>
<dbReference type="PANTHER" id="PTHR30272:SF1">
    <property type="entry name" value="3-HYDROXYACYL-[ACYL-CARRIER-PROTEIN] DEHYDRATASE"/>
    <property type="match status" value="1"/>
</dbReference>
<accession>A0A4D7QNJ3</accession>
<dbReference type="CDD" id="cd01288">
    <property type="entry name" value="FabZ"/>
    <property type="match status" value="1"/>
</dbReference>
<dbReference type="InterPro" id="IPR010084">
    <property type="entry name" value="FabZ"/>
</dbReference>
<dbReference type="OrthoDB" id="9772788at2"/>
<evidence type="ECO:0000256" key="8">
    <source>
        <dbReference type="ARBA" id="ARBA00025049"/>
    </source>
</evidence>
<evidence type="ECO:0000256" key="5">
    <source>
        <dbReference type="ARBA" id="ARBA00022556"/>
    </source>
</evidence>
<dbReference type="RefSeq" id="WP_137100832.1">
    <property type="nucleotide sequence ID" value="NZ_CP039865.1"/>
</dbReference>
<dbReference type="EC" id="4.2.1.59" evidence="9"/>
<evidence type="ECO:0000256" key="2">
    <source>
        <dbReference type="ARBA" id="ARBA00009174"/>
    </source>
</evidence>
<dbReference type="GO" id="GO:0019171">
    <property type="term" value="F:(3R)-hydroxyacyl-[acyl-carrier-protein] dehydratase activity"/>
    <property type="evidence" value="ECO:0007669"/>
    <property type="project" value="UniProtKB-EC"/>
</dbReference>
<evidence type="ECO:0000256" key="7">
    <source>
        <dbReference type="ARBA" id="ARBA00023239"/>
    </source>
</evidence>
<dbReference type="GO" id="GO:0009245">
    <property type="term" value="P:lipid A biosynthetic process"/>
    <property type="evidence" value="ECO:0007669"/>
    <property type="project" value="UniProtKB-UniRule"/>
</dbReference>
<feature type="active site" evidence="9">
    <location>
        <position position="63"/>
    </location>
</feature>
<dbReference type="AlphaFoldDB" id="A0A4D7QNJ3"/>
<dbReference type="GO" id="GO:0006633">
    <property type="term" value="P:fatty acid biosynthetic process"/>
    <property type="evidence" value="ECO:0007669"/>
    <property type="project" value="UniProtKB-UniRule"/>
</dbReference>
<dbReference type="KEGG" id="paqt:E8L99_17925"/>
<dbReference type="PANTHER" id="PTHR30272">
    <property type="entry name" value="3-HYDROXYACYL-[ACYL-CARRIER-PROTEIN] DEHYDRATASE"/>
    <property type="match status" value="1"/>
</dbReference>
<dbReference type="Pfam" id="PF07977">
    <property type="entry name" value="FabA"/>
    <property type="match status" value="1"/>
</dbReference>
<evidence type="ECO:0000256" key="6">
    <source>
        <dbReference type="ARBA" id="ARBA00023098"/>
    </source>
</evidence>
<organism evidence="10 11">
    <name type="scientific">Phreatobacter aquaticus</name>
    <dbReference type="NCBI Taxonomy" id="2570229"/>
    <lineage>
        <taxon>Bacteria</taxon>
        <taxon>Pseudomonadati</taxon>
        <taxon>Pseudomonadota</taxon>
        <taxon>Alphaproteobacteria</taxon>
        <taxon>Hyphomicrobiales</taxon>
        <taxon>Phreatobacteraceae</taxon>
        <taxon>Phreatobacter</taxon>
    </lineage>
</organism>
<keyword evidence="7 9" id="KW-0456">Lyase</keyword>
<evidence type="ECO:0000256" key="9">
    <source>
        <dbReference type="HAMAP-Rule" id="MF_00406"/>
    </source>
</evidence>
<evidence type="ECO:0000256" key="3">
    <source>
        <dbReference type="ARBA" id="ARBA00022490"/>
    </source>
</evidence>
<proteinExistence type="inferred from homology"/>
<comment type="function">
    <text evidence="8 9">Involved in unsaturated fatty acids biosynthesis. Catalyzes the dehydration of short chain beta-hydroxyacyl-ACPs and long chain saturated and unsaturated beta-hydroxyacyl-ACPs.</text>
</comment>
<evidence type="ECO:0000256" key="1">
    <source>
        <dbReference type="ARBA" id="ARBA00004496"/>
    </source>
</evidence>
<dbReference type="InterPro" id="IPR029069">
    <property type="entry name" value="HotDog_dom_sf"/>
</dbReference>
<dbReference type="GO" id="GO:0016020">
    <property type="term" value="C:membrane"/>
    <property type="evidence" value="ECO:0007669"/>
    <property type="project" value="GOC"/>
</dbReference>
<evidence type="ECO:0000256" key="4">
    <source>
        <dbReference type="ARBA" id="ARBA00022516"/>
    </source>
</evidence>
<name>A0A4D7QNJ3_9HYPH</name>
<comment type="catalytic activity">
    <reaction evidence="9">
        <text>a (3R)-hydroxyacyl-[ACP] = a (2E)-enoyl-[ACP] + H2O</text>
        <dbReference type="Rhea" id="RHEA:13097"/>
        <dbReference type="Rhea" id="RHEA-COMP:9925"/>
        <dbReference type="Rhea" id="RHEA-COMP:9945"/>
        <dbReference type="ChEBI" id="CHEBI:15377"/>
        <dbReference type="ChEBI" id="CHEBI:78784"/>
        <dbReference type="ChEBI" id="CHEBI:78827"/>
        <dbReference type="EC" id="4.2.1.59"/>
    </reaction>
</comment>
<dbReference type="EMBL" id="CP039865">
    <property type="protein sequence ID" value="QCK87503.1"/>
    <property type="molecule type" value="Genomic_DNA"/>
</dbReference>
<dbReference type="Proteomes" id="UP000298588">
    <property type="component" value="Chromosome"/>
</dbReference>
<keyword evidence="6 9" id="KW-0443">Lipid metabolism</keyword>
<keyword evidence="11" id="KW-1185">Reference proteome</keyword>
<dbReference type="NCBIfam" id="TIGR01750">
    <property type="entry name" value="fabZ"/>
    <property type="match status" value="1"/>
</dbReference>
<dbReference type="SUPFAM" id="SSF54637">
    <property type="entry name" value="Thioesterase/thiol ester dehydrase-isomerase"/>
    <property type="match status" value="1"/>
</dbReference>
<dbReference type="Gene3D" id="3.10.129.10">
    <property type="entry name" value="Hotdog Thioesterase"/>
    <property type="match status" value="1"/>
</dbReference>
<keyword evidence="4 9" id="KW-0444">Lipid biosynthesis</keyword>
<dbReference type="InterPro" id="IPR013114">
    <property type="entry name" value="FabA_FabZ"/>
</dbReference>
<comment type="subcellular location">
    <subcellularLocation>
        <location evidence="1 9">Cytoplasm</location>
    </subcellularLocation>
</comment>
<evidence type="ECO:0000313" key="10">
    <source>
        <dbReference type="EMBL" id="QCK87503.1"/>
    </source>
</evidence>
<reference evidence="10 11" key="1">
    <citation type="submission" date="2019-04" db="EMBL/GenBank/DDBJ databases">
        <title>Phreatobacter aquaticus sp. nov.</title>
        <authorList>
            <person name="Choi A."/>
            <person name="Baek K."/>
        </authorList>
    </citation>
    <scope>NUCLEOTIDE SEQUENCE [LARGE SCALE GENOMIC DNA]</scope>
    <source>
        <strain evidence="10 11">NMCR1094</strain>
    </source>
</reference>
<dbReference type="GO" id="GO:0005737">
    <property type="term" value="C:cytoplasm"/>
    <property type="evidence" value="ECO:0007669"/>
    <property type="project" value="UniProtKB-SubCell"/>
</dbReference>
<keyword evidence="5 9" id="KW-0441">Lipid A biosynthesis</keyword>
<dbReference type="FunFam" id="3.10.129.10:FF:000001">
    <property type="entry name" value="3-hydroxyacyl-[acyl-carrier-protein] dehydratase FabZ"/>
    <property type="match status" value="1"/>
</dbReference>
<dbReference type="HAMAP" id="MF_00406">
    <property type="entry name" value="FabZ"/>
    <property type="match status" value="1"/>
</dbReference>
<keyword evidence="3 9" id="KW-0963">Cytoplasm</keyword>